<accession>A0ABD2N5B2</accession>
<sequence length="248" mass="27506">METTFFLIIVSGIRFATNGPSKQENSTSGYLKSPSIRDGVHFNKEASQFSELERACLNNSDRELYNYLTKKGDKFNDSESITIGFLGAYGSTQVVLGALPLAVEAVNEDATLLPGIRLNFVAGDIGTNSPSSGLARSKSSLAAQAIKFMTKMRDSGAVAFIGPDEMCFSEALVAAAWNLPMISYWQCSRTIIGQQMIIGNDSDYSDDIRELKNKTKRERSRKAQRCDRKRYKKGKFGKTEKSLYEKDQ</sequence>
<dbReference type="Gene3D" id="3.40.50.2300">
    <property type="match status" value="1"/>
</dbReference>
<gene>
    <name evidence="7" type="ORF">HHI36_015191</name>
</gene>
<evidence type="ECO:0000256" key="2">
    <source>
        <dbReference type="ARBA" id="ARBA00022692"/>
    </source>
</evidence>
<feature type="domain" description="Receptor ligand binding region" evidence="6">
    <location>
        <begin position="95"/>
        <end position="189"/>
    </location>
</feature>
<keyword evidence="8" id="KW-1185">Reference proteome</keyword>
<comment type="caution">
    <text evidence="7">The sequence shown here is derived from an EMBL/GenBank/DDBJ whole genome shotgun (WGS) entry which is preliminary data.</text>
</comment>
<name>A0ABD2N5B2_9CUCU</name>
<feature type="compositionally biased region" description="Basic residues" evidence="5">
    <location>
        <begin position="214"/>
        <end position="236"/>
    </location>
</feature>
<protein>
    <recommendedName>
        <fullName evidence="6">Receptor ligand binding region domain-containing protein</fullName>
    </recommendedName>
</protein>
<dbReference type="Pfam" id="PF01094">
    <property type="entry name" value="ANF_receptor"/>
    <property type="match status" value="1"/>
</dbReference>
<dbReference type="SUPFAM" id="SSF53822">
    <property type="entry name" value="Periplasmic binding protein-like I"/>
    <property type="match status" value="1"/>
</dbReference>
<reference evidence="7 8" key="1">
    <citation type="journal article" date="2021" name="BMC Biol.">
        <title>Horizontally acquired antibacterial genes associated with adaptive radiation of ladybird beetles.</title>
        <authorList>
            <person name="Li H.S."/>
            <person name="Tang X.F."/>
            <person name="Huang Y.H."/>
            <person name="Xu Z.Y."/>
            <person name="Chen M.L."/>
            <person name="Du X.Y."/>
            <person name="Qiu B.Y."/>
            <person name="Chen P.T."/>
            <person name="Zhang W."/>
            <person name="Slipinski A."/>
            <person name="Escalona H.E."/>
            <person name="Waterhouse R.M."/>
            <person name="Zwick A."/>
            <person name="Pang H."/>
        </authorList>
    </citation>
    <scope>NUCLEOTIDE SEQUENCE [LARGE SCALE GENOMIC DNA]</scope>
    <source>
        <strain evidence="7">SYSU2018</strain>
    </source>
</reference>
<dbReference type="EMBL" id="JABFTP020000062">
    <property type="protein sequence ID" value="KAL3273764.1"/>
    <property type="molecule type" value="Genomic_DNA"/>
</dbReference>
<keyword evidence="2" id="KW-0812">Transmembrane</keyword>
<keyword evidence="3" id="KW-1133">Transmembrane helix</keyword>
<feature type="region of interest" description="Disordered" evidence="5">
    <location>
        <begin position="211"/>
        <end position="248"/>
    </location>
</feature>
<dbReference type="GO" id="GO:0016020">
    <property type="term" value="C:membrane"/>
    <property type="evidence" value="ECO:0007669"/>
    <property type="project" value="UniProtKB-SubCell"/>
</dbReference>
<feature type="compositionally biased region" description="Basic and acidic residues" evidence="5">
    <location>
        <begin position="237"/>
        <end position="248"/>
    </location>
</feature>
<comment type="subcellular location">
    <subcellularLocation>
        <location evidence="1">Membrane</location>
    </subcellularLocation>
</comment>
<evidence type="ECO:0000256" key="5">
    <source>
        <dbReference type="SAM" id="MobiDB-lite"/>
    </source>
</evidence>
<organism evidence="7 8">
    <name type="scientific">Cryptolaemus montrouzieri</name>
    <dbReference type="NCBI Taxonomy" id="559131"/>
    <lineage>
        <taxon>Eukaryota</taxon>
        <taxon>Metazoa</taxon>
        <taxon>Ecdysozoa</taxon>
        <taxon>Arthropoda</taxon>
        <taxon>Hexapoda</taxon>
        <taxon>Insecta</taxon>
        <taxon>Pterygota</taxon>
        <taxon>Neoptera</taxon>
        <taxon>Endopterygota</taxon>
        <taxon>Coleoptera</taxon>
        <taxon>Polyphaga</taxon>
        <taxon>Cucujiformia</taxon>
        <taxon>Coccinelloidea</taxon>
        <taxon>Coccinellidae</taxon>
        <taxon>Scymninae</taxon>
        <taxon>Scymnini</taxon>
        <taxon>Cryptolaemus</taxon>
    </lineage>
</organism>
<dbReference type="Proteomes" id="UP001516400">
    <property type="component" value="Unassembled WGS sequence"/>
</dbReference>
<dbReference type="InterPro" id="IPR001828">
    <property type="entry name" value="ANF_lig-bd_rcpt"/>
</dbReference>
<evidence type="ECO:0000256" key="3">
    <source>
        <dbReference type="ARBA" id="ARBA00022989"/>
    </source>
</evidence>
<evidence type="ECO:0000256" key="4">
    <source>
        <dbReference type="ARBA" id="ARBA00023136"/>
    </source>
</evidence>
<keyword evidence="4" id="KW-0472">Membrane</keyword>
<dbReference type="AlphaFoldDB" id="A0ABD2N5B2"/>
<evidence type="ECO:0000313" key="7">
    <source>
        <dbReference type="EMBL" id="KAL3273764.1"/>
    </source>
</evidence>
<evidence type="ECO:0000256" key="1">
    <source>
        <dbReference type="ARBA" id="ARBA00004370"/>
    </source>
</evidence>
<evidence type="ECO:0000313" key="8">
    <source>
        <dbReference type="Proteomes" id="UP001516400"/>
    </source>
</evidence>
<evidence type="ECO:0000259" key="6">
    <source>
        <dbReference type="Pfam" id="PF01094"/>
    </source>
</evidence>
<proteinExistence type="predicted"/>
<dbReference type="InterPro" id="IPR028082">
    <property type="entry name" value="Peripla_BP_I"/>
</dbReference>